<dbReference type="Pfam" id="PF00288">
    <property type="entry name" value="GHMP_kinases_N"/>
    <property type="match status" value="1"/>
</dbReference>
<keyword evidence="4" id="KW-1185">Reference proteome</keyword>
<gene>
    <name evidence="3" type="ORF">KN1_08470</name>
</gene>
<keyword evidence="1" id="KW-0808">Transferase</keyword>
<dbReference type="RefSeq" id="WP_225905776.1">
    <property type="nucleotide sequence ID" value="NZ_AP024597.1"/>
</dbReference>
<dbReference type="PANTHER" id="PTHR42282">
    <property type="entry name" value="PANTOATE KINASE-RELATED"/>
    <property type="match status" value="1"/>
</dbReference>
<evidence type="ECO:0000313" key="4">
    <source>
        <dbReference type="Proteomes" id="UP000825123"/>
    </source>
</evidence>
<dbReference type="InterPro" id="IPR012043">
    <property type="entry name" value="PoK"/>
</dbReference>
<dbReference type="EMBL" id="AP024597">
    <property type="protein sequence ID" value="BCU69550.1"/>
    <property type="molecule type" value="Genomic_DNA"/>
</dbReference>
<name>A0A8D5U4Y1_9CREN</name>
<dbReference type="GO" id="GO:0016301">
    <property type="term" value="F:kinase activity"/>
    <property type="evidence" value="ECO:0007669"/>
    <property type="project" value="UniProtKB-UniRule"/>
</dbReference>
<keyword evidence="1" id="KW-0173">Coenzyme A biosynthesis</keyword>
<sequence length="255" mass="28185">MEVHVPLNVSGVWYPIYDKDIARSGSIGLSITLEPKIIVSGKISQEPRVYVVEKGERENRLELKAFENLSVLKRLGSLEIEVHTEVPLGYGYGMSGAISLGYSVLAYEMGLTSLKEALLTAHESDVVSKNGLGDVISEYYGGGIIYRKKPGAPTIGEIEVFDVSDHTPLCSLPQDHLPTSVLLKDNTNALRYISQFLSDPTLRSFFTVAKMFTEELGFFSPFEHSFKKKGLILKYGECEAQWIAHKIAKSGVSVH</sequence>
<comment type="function">
    <text evidence="1">Phosphorylates (R)-pantoate to form (R)-4-phosphopantoate in the CoA biosynthesis pathway.</text>
</comment>
<comment type="similarity">
    <text evidence="1">Belongs to the GHMP kinase family. PoK subfamily.</text>
</comment>
<evidence type="ECO:0000313" key="3">
    <source>
        <dbReference type="EMBL" id="BCU69550.1"/>
    </source>
</evidence>
<dbReference type="KEGG" id="csty:KN1_08470"/>
<comment type="catalytic activity">
    <reaction evidence="1">
        <text>(R)-pantoate + ATP = (R)-4-phosphopantoate + ADP + H(+)</text>
        <dbReference type="Rhea" id="RHEA:28246"/>
        <dbReference type="ChEBI" id="CHEBI:15378"/>
        <dbReference type="ChEBI" id="CHEBI:15980"/>
        <dbReference type="ChEBI" id="CHEBI:30616"/>
        <dbReference type="ChEBI" id="CHEBI:61294"/>
        <dbReference type="ChEBI" id="CHEBI:456216"/>
        <dbReference type="EC" id="2.7.1.169"/>
    </reaction>
</comment>
<dbReference type="UniPathway" id="UPA00241"/>
<evidence type="ECO:0000259" key="2">
    <source>
        <dbReference type="Pfam" id="PF00288"/>
    </source>
</evidence>
<dbReference type="InterPro" id="IPR006204">
    <property type="entry name" value="GHMP_kinase_N_dom"/>
</dbReference>
<dbReference type="HAMAP" id="MF_02223">
    <property type="entry name" value="Pantoate_kinase"/>
    <property type="match status" value="1"/>
</dbReference>
<proteinExistence type="inferred from homology"/>
<dbReference type="Proteomes" id="UP000825123">
    <property type="component" value="Chromosome"/>
</dbReference>
<reference evidence="3 4" key="1">
    <citation type="submission" date="2021-04" db="EMBL/GenBank/DDBJ databases">
        <title>Complete genome sequence of Stygiolobus sp. KN-1.</title>
        <authorList>
            <person name="Nakamura K."/>
            <person name="Sakai H."/>
            <person name="Kurosawa N."/>
        </authorList>
    </citation>
    <scope>NUCLEOTIDE SEQUENCE [LARGE SCALE GENOMIC DNA]</scope>
    <source>
        <strain evidence="3 4">KN-1</strain>
    </source>
</reference>
<dbReference type="PANTHER" id="PTHR42282:SF1">
    <property type="entry name" value="PANTOATE KINASE"/>
    <property type="match status" value="1"/>
</dbReference>
<feature type="domain" description="GHMP kinase N-terminal" evidence="2">
    <location>
        <begin position="73"/>
        <end position="142"/>
    </location>
</feature>
<keyword evidence="1 3" id="KW-0418">Kinase</keyword>
<dbReference type="InterPro" id="IPR020568">
    <property type="entry name" value="Ribosomal_Su5_D2-typ_SF"/>
</dbReference>
<dbReference type="SUPFAM" id="SSF54211">
    <property type="entry name" value="Ribosomal protein S5 domain 2-like"/>
    <property type="match status" value="1"/>
</dbReference>
<dbReference type="GeneID" id="66162601"/>
<dbReference type="GO" id="GO:0015937">
    <property type="term" value="P:coenzyme A biosynthetic process"/>
    <property type="evidence" value="ECO:0007669"/>
    <property type="project" value="UniProtKB-UniRule"/>
</dbReference>
<dbReference type="GO" id="GO:0005524">
    <property type="term" value="F:ATP binding"/>
    <property type="evidence" value="ECO:0007669"/>
    <property type="project" value="UniProtKB-KW"/>
</dbReference>
<dbReference type="EC" id="2.7.1.169" evidence="1"/>
<keyword evidence="1" id="KW-0067">ATP-binding</keyword>
<protein>
    <recommendedName>
        <fullName evidence="1">Pantoate kinase</fullName>
        <shortName evidence="1">PoK</shortName>
        <ecNumber evidence="1">2.7.1.169</ecNumber>
    </recommendedName>
</protein>
<keyword evidence="1" id="KW-0547">Nucleotide-binding</keyword>
<comment type="pathway">
    <text evidence="1">Cofactor biosynthesis; coenzyme A biosynthesis.</text>
</comment>
<organism evidence="3 4">
    <name type="scientific">Stygiolobus caldivivus</name>
    <dbReference type="NCBI Taxonomy" id="2824673"/>
    <lineage>
        <taxon>Archaea</taxon>
        <taxon>Thermoproteota</taxon>
        <taxon>Thermoprotei</taxon>
        <taxon>Sulfolobales</taxon>
        <taxon>Sulfolobaceae</taxon>
        <taxon>Stygiolobus</taxon>
    </lineage>
</organism>
<dbReference type="PIRSF" id="PIRSF016896">
    <property type="entry name" value="GHMP_arc_MJ0969"/>
    <property type="match status" value="1"/>
</dbReference>
<dbReference type="Gene3D" id="3.30.230.10">
    <property type="match status" value="1"/>
</dbReference>
<dbReference type="InterPro" id="IPR014721">
    <property type="entry name" value="Ribsml_uS5_D2-typ_fold_subgr"/>
</dbReference>
<accession>A0A8D5U4Y1</accession>
<evidence type="ECO:0000256" key="1">
    <source>
        <dbReference type="HAMAP-Rule" id="MF_02223"/>
    </source>
</evidence>
<dbReference type="AlphaFoldDB" id="A0A8D5U4Y1"/>